<keyword evidence="3" id="KW-1185">Reference proteome</keyword>
<protein>
    <submittedName>
        <fullName evidence="2">Uncharacterized protein</fullName>
    </submittedName>
</protein>
<dbReference type="RefSeq" id="WP_016400456.1">
    <property type="nucleotide sequence ID" value="NZ_BARX01000003.1"/>
</dbReference>
<name>R9PHE9_AGAAL</name>
<evidence type="ECO:0000313" key="2">
    <source>
        <dbReference type="EMBL" id="GAD00688.1"/>
    </source>
</evidence>
<dbReference type="OrthoDB" id="7068738at2"/>
<comment type="caution">
    <text evidence="2">The sequence shown here is derived from an EMBL/GenBank/DDBJ whole genome shotgun (WGS) entry which is preliminary data.</text>
</comment>
<feature type="chain" id="PRO_5004478615" evidence="1">
    <location>
        <begin position="22"/>
        <end position="135"/>
    </location>
</feature>
<dbReference type="EMBL" id="BARX01000003">
    <property type="protein sequence ID" value="GAD00688.1"/>
    <property type="molecule type" value="Genomic_DNA"/>
</dbReference>
<feature type="signal peptide" evidence="1">
    <location>
        <begin position="1"/>
        <end position="21"/>
    </location>
</feature>
<dbReference type="Proteomes" id="UP000014461">
    <property type="component" value="Unassembled WGS sequence"/>
</dbReference>
<evidence type="ECO:0000256" key="1">
    <source>
        <dbReference type="SAM" id="SignalP"/>
    </source>
</evidence>
<organism evidence="2 3">
    <name type="scientific">Agarivorans albus MKT 106</name>
    <dbReference type="NCBI Taxonomy" id="1331007"/>
    <lineage>
        <taxon>Bacteria</taxon>
        <taxon>Pseudomonadati</taxon>
        <taxon>Pseudomonadota</taxon>
        <taxon>Gammaproteobacteria</taxon>
        <taxon>Alteromonadales</taxon>
        <taxon>Alteromonadaceae</taxon>
        <taxon>Agarivorans</taxon>
    </lineage>
</organism>
<evidence type="ECO:0000313" key="3">
    <source>
        <dbReference type="Proteomes" id="UP000014461"/>
    </source>
</evidence>
<gene>
    <name evidence="2" type="ORF">AALB_0768</name>
</gene>
<dbReference type="AlphaFoldDB" id="R9PHE9"/>
<proteinExistence type="predicted"/>
<reference evidence="2" key="1">
    <citation type="journal article" date="2013" name="Genome Announc.">
        <title>Draft Genome Sequence of Agarivorans albus Strain MKT 106T, an Agarolytic Marine Bacterium.</title>
        <authorList>
            <person name="Yasuike M."/>
            <person name="Nakamura Y."/>
            <person name="Kai W."/>
            <person name="Fujiwara A."/>
            <person name="Fukui Y."/>
            <person name="Satomi M."/>
            <person name="Sano M."/>
        </authorList>
    </citation>
    <scope>NUCLEOTIDE SEQUENCE [LARGE SCALE GENOMIC DNA]</scope>
</reference>
<sequence>MTFRQLLLVAFSAGLALTVQAKELPPQAAEMMFELNEAAACMAAAKHLKNHARVAVHQQDYQALIAEYQVPSELANSVRQLNHRQYLNFSERYDQRYPDLDKHKALTSAYTHRCYFMNEHETRRAAALHALSNND</sequence>
<accession>R9PHE9</accession>
<keyword evidence="1" id="KW-0732">Signal</keyword>
<dbReference type="STRING" id="1331007.AALB_0768"/>